<comment type="caution">
    <text evidence="2">The sequence shown here is derived from an EMBL/GenBank/DDBJ whole genome shotgun (WGS) entry which is preliminary data.</text>
</comment>
<feature type="compositionally biased region" description="Acidic residues" evidence="1">
    <location>
        <begin position="1"/>
        <end position="22"/>
    </location>
</feature>
<keyword evidence="3" id="KW-1185">Reference proteome</keyword>
<feature type="region of interest" description="Disordered" evidence="1">
    <location>
        <begin position="1"/>
        <end position="62"/>
    </location>
</feature>
<accession>A0A4S4M9K7</accession>
<gene>
    <name evidence="2" type="ORF">EUX98_g8440</name>
</gene>
<organism evidence="2 3">
    <name type="scientific">Antrodiella citrinella</name>
    <dbReference type="NCBI Taxonomy" id="2447956"/>
    <lineage>
        <taxon>Eukaryota</taxon>
        <taxon>Fungi</taxon>
        <taxon>Dikarya</taxon>
        <taxon>Basidiomycota</taxon>
        <taxon>Agaricomycotina</taxon>
        <taxon>Agaricomycetes</taxon>
        <taxon>Polyporales</taxon>
        <taxon>Steccherinaceae</taxon>
        <taxon>Antrodiella</taxon>
    </lineage>
</organism>
<sequence>MEYESDGLEDDEDVSGWEEDADVSTRILLSQDEALEMGEEGKLEGDIENDEEEMSEMRMSPEMRIVSPDIEDADEEMSEMSHSDATEADLEHDRFELDAGKVRGRRRRTTCERIKDASESGSLREEVRVIIWQRMSHAKEYRKCLDMIFEKLKEIRALTTFSCSSVMPPGPTLRLEELRRFSTTLELLQLSNVAYLPRALSGFDGPIRLERLRKYVGPVTYMQQIDAPVLEQLFVSTTLQEVYSVEHVMNKLERIMTVEVLLTGGVESEFVVLEETDDVWMEATAFLLEMIGDYSGDASKEVMTLTVYVSSDLEVVERLPLVLRRVSKYMKRVNVVTVVTLKHEIRWKGKPGMNGVGWKLSVREEGMDVMQMRAMMKHGLGSADGEMSVPDE</sequence>
<dbReference type="Proteomes" id="UP000308730">
    <property type="component" value="Unassembled WGS sequence"/>
</dbReference>
<reference evidence="2 3" key="1">
    <citation type="submission" date="2019-02" db="EMBL/GenBank/DDBJ databases">
        <title>Genome sequencing of the rare red list fungi Antrodiella citrinella (Flaviporus citrinellus).</title>
        <authorList>
            <person name="Buettner E."/>
            <person name="Kellner H."/>
        </authorList>
    </citation>
    <scope>NUCLEOTIDE SEQUENCE [LARGE SCALE GENOMIC DNA]</scope>
    <source>
        <strain evidence="2 3">DSM 108506</strain>
    </source>
</reference>
<name>A0A4S4M9K7_9APHY</name>
<evidence type="ECO:0000313" key="3">
    <source>
        <dbReference type="Proteomes" id="UP000308730"/>
    </source>
</evidence>
<protein>
    <submittedName>
        <fullName evidence="2">Uncharacterized protein</fullName>
    </submittedName>
</protein>
<evidence type="ECO:0000256" key="1">
    <source>
        <dbReference type="SAM" id="MobiDB-lite"/>
    </source>
</evidence>
<dbReference type="EMBL" id="SGPM01000461">
    <property type="protein sequence ID" value="THH21181.1"/>
    <property type="molecule type" value="Genomic_DNA"/>
</dbReference>
<evidence type="ECO:0000313" key="2">
    <source>
        <dbReference type="EMBL" id="THH21181.1"/>
    </source>
</evidence>
<proteinExistence type="predicted"/>
<dbReference type="AlphaFoldDB" id="A0A4S4M9K7"/>